<proteinExistence type="predicted"/>
<keyword evidence="3" id="KW-1185">Reference proteome</keyword>
<keyword evidence="1" id="KW-1133">Transmembrane helix</keyword>
<accession>A0A1I1DMY1</accession>
<evidence type="ECO:0000256" key="1">
    <source>
        <dbReference type="SAM" id="Phobius"/>
    </source>
</evidence>
<organism evidence="2 3">
    <name type="scientific">Tropicimonas isoalkanivorans</name>
    <dbReference type="NCBI Taxonomy" id="441112"/>
    <lineage>
        <taxon>Bacteria</taxon>
        <taxon>Pseudomonadati</taxon>
        <taxon>Pseudomonadota</taxon>
        <taxon>Alphaproteobacteria</taxon>
        <taxon>Rhodobacterales</taxon>
        <taxon>Roseobacteraceae</taxon>
        <taxon>Tropicimonas</taxon>
    </lineage>
</organism>
<dbReference type="Proteomes" id="UP000198728">
    <property type="component" value="Unassembled WGS sequence"/>
</dbReference>
<keyword evidence="1" id="KW-0472">Membrane</keyword>
<dbReference type="RefSeq" id="WP_093358872.1">
    <property type="nucleotide sequence ID" value="NZ_FOLG01000001.1"/>
</dbReference>
<protein>
    <submittedName>
        <fullName evidence="2">Uncharacterized protein</fullName>
    </submittedName>
</protein>
<keyword evidence="1" id="KW-0812">Transmembrane</keyword>
<dbReference type="EMBL" id="FOLG01000001">
    <property type="protein sequence ID" value="SFB76355.1"/>
    <property type="molecule type" value="Genomic_DNA"/>
</dbReference>
<evidence type="ECO:0000313" key="2">
    <source>
        <dbReference type="EMBL" id="SFB76355.1"/>
    </source>
</evidence>
<sequence>MSDSLTLSPLTATVLLLVLVFAGRAFRQNWKAQGAFWRVKAWAYGLAAVIAFAALAFLQVQA</sequence>
<gene>
    <name evidence="2" type="ORF">SAMN04488094_101365</name>
</gene>
<feature type="transmembrane region" description="Helical" evidence="1">
    <location>
        <begin position="41"/>
        <end position="60"/>
    </location>
</feature>
<reference evidence="2 3" key="1">
    <citation type="submission" date="2016-10" db="EMBL/GenBank/DDBJ databases">
        <authorList>
            <person name="de Groot N.N."/>
        </authorList>
    </citation>
    <scope>NUCLEOTIDE SEQUENCE [LARGE SCALE GENOMIC DNA]</scope>
    <source>
        <strain evidence="2 3">DSM 19548</strain>
    </source>
</reference>
<name>A0A1I1DMY1_9RHOB</name>
<evidence type="ECO:0000313" key="3">
    <source>
        <dbReference type="Proteomes" id="UP000198728"/>
    </source>
</evidence>
<dbReference type="AlphaFoldDB" id="A0A1I1DMY1"/>